<evidence type="ECO:0000313" key="4">
    <source>
        <dbReference type="Proteomes" id="UP000751190"/>
    </source>
</evidence>
<dbReference type="AlphaFoldDB" id="A0A8J5XZ50"/>
<organism evidence="3 4">
    <name type="scientific">Diacronema lutheri</name>
    <name type="common">Unicellular marine alga</name>
    <name type="synonym">Monochrysis lutheri</name>
    <dbReference type="NCBI Taxonomy" id="2081491"/>
    <lineage>
        <taxon>Eukaryota</taxon>
        <taxon>Haptista</taxon>
        <taxon>Haptophyta</taxon>
        <taxon>Pavlovophyceae</taxon>
        <taxon>Pavlovales</taxon>
        <taxon>Pavlovaceae</taxon>
        <taxon>Diacronema</taxon>
    </lineage>
</organism>
<keyword evidence="1" id="KW-0472">Membrane</keyword>
<evidence type="ECO:0000256" key="1">
    <source>
        <dbReference type="SAM" id="Phobius"/>
    </source>
</evidence>
<gene>
    <name evidence="3" type="ORF">KFE25_009046</name>
</gene>
<evidence type="ECO:0000259" key="2">
    <source>
        <dbReference type="Pfam" id="PF20584"/>
    </source>
</evidence>
<protein>
    <recommendedName>
        <fullName evidence="2">DUF6787 domain-containing protein</fullName>
    </recommendedName>
</protein>
<dbReference type="OrthoDB" id="270912at2759"/>
<keyword evidence="4" id="KW-1185">Reference proteome</keyword>
<sequence>MAMRSFWLWTTKRRPTWRESRTEAAVAFAVFGATGSTSLAVVRPALKAAGFEGSLWEGPNSYRAASVLIVSPCYACTLVTMGTLAGRHRFFANMCSRILGRFVPFAGRILCPPARAALRAEAKS</sequence>
<dbReference type="OMA" id="FAGRILC"/>
<feature type="domain" description="DUF6787" evidence="2">
    <location>
        <begin position="28"/>
        <end position="102"/>
    </location>
</feature>
<dbReference type="Proteomes" id="UP000751190">
    <property type="component" value="Unassembled WGS sequence"/>
</dbReference>
<feature type="transmembrane region" description="Helical" evidence="1">
    <location>
        <begin position="64"/>
        <end position="84"/>
    </location>
</feature>
<proteinExistence type="predicted"/>
<name>A0A8J5XZ50_DIALT</name>
<accession>A0A8J5XZ50</accession>
<dbReference type="InterPro" id="IPR046714">
    <property type="entry name" value="DUF6787"/>
</dbReference>
<reference evidence="3" key="1">
    <citation type="submission" date="2021-05" db="EMBL/GenBank/DDBJ databases">
        <title>The genome of the haptophyte Pavlova lutheri (Diacronema luteri, Pavlovales) - a model for lipid biosynthesis in eukaryotic algae.</title>
        <authorList>
            <person name="Hulatt C.J."/>
            <person name="Posewitz M.C."/>
        </authorList>
    </citation>
    <scope>NUCLEOTIDE SEQUENCE</scope>
    <source>
        <strain evidence="3">NIVA-4/92</strain>
    </source>
</reference>
<keyword evidence="1" id="KW-1133">Transmembrane helix</keyword>
<evidence type="ECO:0000313" key="3">
    <source>
        <dbReference type="EMBL" id="KAG8470625.1"/>
    </source>
</evidence>
<comment type="caution">
    <text evidence="3">The sequence shown here is derived from an EMBL/GenBank/DDBJ whole genome shotgun (WGS) entry which is preliminary data.</text>
</comment>
<dbReference type="EMBL" id="JAGTXO010000001">
    <property type="protein sequence ID" value="KAG8470625.1"/>
    <property type="molecule type" value="Genomic_DNA"/>
</dbReference>
<dbReference type="Pfam" id="PF20584">
    <property type="entry name" value="DUF6787"/>
    <property type="match status" value="1"/>
</dbReference>
<keyword evidence="1" id="KW-0812">Transmembrane</keyword>